<reference evidence="2" key="1">
    <citation type="journal article" date="2023" name="Plant J.">
        <title>Genome sequences and population genomics provide insights into the demographic history, inbreeding, and mutation load of two 'living fossil' tree species of Dipteronia.</title>
        <authorList>
            <person name="Feng Y."/>
            <person name="Comes H.P."/>
            <person name="Chen J."/>
            <person name="Zhu S."/>
            <person name="Lu R."/>
            <person name="Zhang X."/>
            <person name="Li P."/>
            <person name="Qiu J."/>
            <person name="Olsen K.M."/>
            <person name="Qiu Y."/>
        </authorList>
    </citation>
    <scope>NUCLEOTIDE SEQUENCE</scope>
    <source>
        <strain evidence="2">KIB01</strain>
    </source>
</reference>
<keyword evidence="3" id="KW-1185">Reference proteome</keyword>
<gene>
    <name evidence="2" type="ORF">Ddye_004792</name>
</gene>
<accession>A0AAD9XF28</accession>
<organism evidence="2 3">
    <name type="scientific">Dipteronia dyeriana</name>
    <dbReference type="NCBI Taxonomy" id="168575"/>
    <lineage>
        <taxon>Eukaryota</taxon>
        <taxon>Viridiplantae</taxon>
        <taxon>Streptophyta</taxon>
        <taxon>Embryophyta</taxon>
        <taxon>Tracheophyta</taxon>
        <taxon>Spermatophyta</taxon>
        <taxon>Magnoliopsida</taxon>
        <taxon>eudicotyledons</taxon>
        <taxon>Gunneridae</taxon>
        <taxon>Pentapetalae</taxon>
        <taxon>rosids</taxon>
        <taxon>malvids</taxon>
        <taxon>Sapindales</taxon>
        <taxon>Sapindaceae</taxon>
        <taxon>Hippocastanoideae</taxon>
        <taxon>Acereae</taxon>
        <taxon>Dipteronia</taxon>
    </lineage>
</organism>
<evidence type="ECO:0000256" key="1">
    <source>
        <dbReference type="SAM" id="MobiDB-lite"/>
    </source>
</evidence>
<evidence type="ECO:0000313" key="2">
    <source>
        <dbReference type="EMBL" id="KAK2658259.1"/>
    </source>
</evidence>
<dbReference type="AlphaFoldDB" id="A0AAD9XF28"/>
<protein>
    <submittedName>
        <fullName evidence="2">Uncharacterized protein</fullName>
    </submittedName>
</protein>
<evidence type="ECO:0000313" key="3">
    <source>
        <dbReference type="Proteomes" id="UP001280121"/>
    </source>
</evidence>
<proteinExistence type="predicted"/>
<sequence>MDTGRDRSPSPHNVDTMRDVNAPNLVDVNATGEDPSLRTPLSTRPYIVTSTCAVVALSALKERKDEKLKDYLTKFSQEVSEVQDPNDDAAVSVFINSLQHNHLNLSLRRRGPATYANMVDHVRGYAMEDEEQLVHGEELIHGSKNTVE</sequence>
<name>A0AAD9XF28_9ROSI</name>
<comment type="caution">
    <text evidence="2">The sequence shown here is derived from an EMBL/GenBank/DDBJ whole genome shotgun (WGS) entry which is preliminary data.</text>
</comment>
<dbReference type="Proteomes" id="UP001280121">
    <property type="component" value="Unassembled WGS sequence"/>
</dbReference>
<feature type="region of interest" description="Disordered" evidence="1">
    <location>
        <begin position="1"/>
        <end position="40"/>
    </location>
</feature>
<dbReference type="EMBL" id="JANJYI010000002">
    <property type="protein sequence ID" value="KAK2658259.1"/>
    <property type="molecule type" value="Genomic_DNA"/>
</dbReference>